<dbReference type="AlphaFoldDB" id="A0A0C2WSL0"/>
<dbReference type="SUPFAM" id="SSF52266">
    <property type="entry name" value="SGNH hydrolase"/>
    <property type="match status" value="1"/>
</dbReference>
<protein>
    <submittedName>
        <fullName evidence="1">Carbohydrate esterase family 16 protein</fullName>
    </submittedName>
</protein>
<accession>A0A0C2WSL0</accession>
<reference evidence="1 2" key="1">
    <citation type="submission" date="2014-04" db="EMBL/GenBank/DDBJ databases">
        <authorList>
            <consortium name="DOE Joint Genome Institute"/>
            <person name="Kuo A."/>
            <person name="Zuccaro A."/>
            <person name="Kohler A."/>
            <person name="Nagy L.G."/>
            <person name="Floudas D."/>
            <person name="Copeland A."/>
            <person name="Barry K.W."/>
            <person name="Cichocki N."/>
            <person name="Veneault-Fourrey C."/>
            <person name="LaButti K."/>
            <person name="Lindquist E.A."/>
            <person name="Lipzen A."/>
            <person name="Lundell T."/>
            <person name="Morin E."/>
            <person name="Murat C."/>
            <person name="Sun H."/>
            <person name="Tunlid A."/>
            <person name="Henrissat B."/>
            <person name="Grigoriev I.V."/>
            <person name="Hibbett D.S."/>
            <person name="Martin F."/>
            <person name="Nordberg H.P."/>
            <person name="Cantor M.N."/>
            <person name="Hua S.X."/>
        </authorList>
    </citation>
    <scope>NUCLEOTIDE SEQUENCE [LARGE SCALE GENOMIC DNA]</scope>
    <source>
        <strain evidence="1 2">MAFF 305830</strain>
    </source>
</reference>
<keyword evidence="2" id="KW-1185">Reference proteome</keyword>
<dbReference type="Gene3D" id="3.40.50.1110">
    <property type="entry name" value="SGNH hydrolase"/>
    <property type="match status" value="1"/>
</dbReference>
<reference evidence="2" key="2">
    <citation type="submission" date="2015-01" db="EMBL/GenBank/DDBJ databases">
        <title>Evolutionary Origins and Diversification of the Mycorrhizal Mutualists.</title>
        <authorList>
            <consortium name="DOE Joint Genome Institute"/>
            <consortium name="Mycorrhizal Genomics Consortium"/>
            <person name="Kohler A."/>
            <person name="Kuo A."/>
            <person name="Nagy L.G."/>
            <person name="Floudas D."/>
            <person name="Copeland A."/>
            <person name="Barry K.W."/>
            <person name="Cichocki N."/>
            <person name="Veneault-Fourrey C."/>
            <person name="LaButti K."/>
            <person name="Lindquist E.A."/>
            <person name="Lipzen A."/>
            <person name="Lundell T."/>
            <person name="Morin E."/>
            <person name="Murat C."/>
            <person name="Riley R."/>
            <person name="Ohm R."/>
            <person name="Sun H."/>
            <person name="Tunlid A."/>
            <person name="Henrissat B."/>
            <person name="Grigoriev I.V."/>
            <person name="Hibbett D.S."/>
            <person name="Martin F."/>
        </authorList>
    </citation>
    <scope>NUCLEOTIDE SEQUENCE [LARGE SCALE GENOMIC DNA]</scope>
    <source>
        <strain evidence="2">MAFF 305830</strain>
    </source>
</reference>
<organism evidence="1 2">
    <name type="scientific">Serendipita vermifera MAFF 305830</name>
    <dbReference type="NCBI Taxonomy" id="933852"/>
    <lineage>
        <taxon>Eukaryota</taxon>
        <taxon>Fungi</taxon>
        <taxon>Dikarya</taxon>
        <taxon>Basidiomycota</taxon>
        <taxon>Agaricomycotina</taxon>
        <taxon>Agaricomycetes</taxon>
        <taxon>Sebacinales</taxon>
        <taxon>Serendipitaceae</taxon>
        <taxon>Serendipita</taxon>
    </lineage>
</organism>
<dbReference type="STRING" id="933852.A0A0C2WSL0"/>
<dbReference type="InterPro" id="IPR036514">
    <property type="entry name" value="SGNH_hydro_sf"/>
</dbReference>
<dbReference type="Proteomes" id="UP000054097">
    <property type="component" value="Unassembled WGS sequence"/>
</dbReference>
<sequence length="202" mass="22791">MRKAARRCLGFELKIIRNFLNVHPPAIPWKANDTLFVTWVGINDLAYNPDVDVTINALFKLQEELYDQGARNFLFCDVPCVDRSPAYIQMGIEGAETRFHDWNLALDNAIRTFVAEKSTKNDPITAIYFSSHKVFSALLDHPDEYGFPQKDTQKAGGSIWMDHLHPTSAVHLIVAMELHVMLSSIPQSAPPEGLKEGKHETT</sequence>
<dbReference type="OrthoDB" id="1600564at2759"/>
<gene>
    <name evidence="1" type="ORF">M408DRAFT_127994</name>
</gene>
<evidence type="ECO:0000313" key="2">
    <source>
        <dbReference type="Proteomes" id="UP000054097"/>
    </source>
</evidence>
<name>A0A0C2WSL0_SERVB</name>
<dbReference type="EMBL" id="KN824290">
    <property type="protein sequence ID" value="KIM29093.1"/>
    <property type="molecule type" value="Genomic_DNA"/>
</dbReference>
<evidence type="ECO:0000313" key="1">
    <source>
        <dbReference type="EMBL" id="KIM29093.1"/>
    </source>
</evidence>
<dbReference type="HOGENOM" id="CLU_015101_4_3_1"/>
<proteinExistence type="predicted"/>